<dbReference type="InterPro" id="IPR036390">
    <property type="entry name" value="WH_DNA-bd_sf"/>
</dbReference>
<dbReference type="EMBL" id="JACAZI010000014">
    <property type="protein sequence ID" value="KAF7344996.1"/>
    <property type="molecule type" value="Genomic_DNA"/>
</dbReference>
<dbReference type="PANTHER" id="PTHR11829:SF343">
    <property type="entry name" value="FORK-HEAD DOMAIN-CONTAINING PROTEIN"/>
    <property type="match status" value="1"/>
</dbReference>
<evidence type="ECO:0000256" key="1">
    <source>
        <dbReference type="ARBA" id="ARBA00023125"/>
    </source>
</evidence>
<reference evidence="6" key="1">
    <citation type="submission" date="2020-05" db="EMBL/GenBank/DDBJ databases">
        <title>Mycena genomes resolve the evolution of fungal bioluminescence.</title>
        <authorList>
            <person name="Tsai I.J."/>
        </authorList>
    </citation>
    <scope>NUCLEOTIDE SEQUENCE</scope>
    <source>
        <strain evidence="6">CCC161011</strain>
    </source>
</reference>
<evidence type="ECO:0000256" key="3">
    <source>
        <dbReference type="PROSITE-ProRule" id="PRU00089"/>
    </source>
</evidence>
<feature type="region of interest" description="Disordered" evidence="4">
    <location>
        <begin position="203"/>
        <end position="273"/>
    </location>
</feature>
<organism evidence="6 7">
    <name type="scientific">Mycena venus</name>
    <dbReference type="NCBI Taxonomy" id="2733690"/>
    <lineage>
        <taxon>Eukaryota</taxon>
        <taxon>Fungi</taxon>
        <taxon>Dikarya</taxon>
        <taxon>Basidiomycota</taxon>
        <taxon>Agaricomycotina</taxon>
        <taxon>Agaricomycetes</taxon>
        <taxon>Agaricomycetidae</taxon>
        <taxon>Agaricales</taxon>
        <taxon>Marasmiineae</taxon>
        <taxon>Mycenaceae</taxon>
        <taxon>Mycena</taxon>
    </lineage>
</organism>
<dbReference type="Proteomes" id="UP000620124">
    <property type="component" value="Unassembled WGS sequence"/>
</dbReference>
<protein>
    <submittedName>
        <fullName evidence="6">Fork-head domain-containing protein</fullName>
    </submittedName>
</protein>
<dbReference type="GO" id="GO:0005634">
    <property type="term" value="C:nucleus"/>
    <property type="evidence" value="ECO:0007669"/>
    <property type="project" value="UniProtKB-SubCell"/>
</dbReference>
<dbReference type="PROSITE" id="PS50039">
    <property type="entry name" value="FORK_HEAD_3"/>
    <property type="match status" value="1"/>
</dbReference>
<evidence type="ECO:0000256" key="2">
    <source>
        <dbReference type="ARBA" id="ARBA00023242"/>
    </source>
</evidence>
<evidence type="ECO:0000259" key="5">
    <source>
        <dbReference type="PROSITE" id="PS50039"/>
    </source>
</evidence>
<keyword evidence="1 3" id="KW-0238">DNA-binding</keyword>
<dbReference type="PRINTS" id="PR00053">
    <property type="entry name" value="FORKHEAD"/>
</dbReference>
<dbReference type="GO" id="GO:0009653">
    <property type="term" value="P:anatomical structure morphogenesis"/>
    <property type="evidence" value="ECO:0007669"/>
    <property type="project" value="TreeGrafter"/>
</dbReference>
<dbReference type="InterPro" id="IPR036388">
    <property type="entry name" value="WH-like_DNA-bd_sf"/>
</dbReference>
<keyword evidence="2 3" id="KW-0539">Nucleus</keyword>
<dbReference type="Gene3D" id="1.10.10.10">
    <property type="entry name" value="Winged helix-like DNA-binding domain superfamily/Winged helix DNA-binding domain"/>
    <property type="match status" value="1"/>
</dbReference>
<dbReference type="OrthoDB" id="5954824at2759"/>
<feature type="domain" description="Fork-head" evidence="5">
    <location>
        <begin position="117"/>
        <end position="210"/>
    </location>
</feature>
<keyword evidence="7" id="KW-1185">Reference proteome</keyword>
<dbReference type="PANTHER" id="PTHR11829">
    <property type="entry name" value="FORKHEAD BOX PROTEIN"/>
    <property type="match status" value="1"/>
</dbReference>
<dbReference type="InterPro" id="IPR050211">
    <property type="entry name" value="FOX_domain-containing"/>
</dbReference>
<dbReference type="GO" id="GO:0000978">
    <property type="term" value="F:RNA polymerase II cis-regulatory region sequence-specific DNA binding"/>
    <property type="evidence" value="ECO:0007669"/>
    <property type="project" value="TreeGrafter"/>
</dbReference>
<gene>
    <name evidence="6" type="ORF">MVEN_01662400</name>
</gene>
<comment type="subcellular location">
    <subcellularLocation>
        <location evidence="3">Nucleus</location>
    </subcellularLocation>
</comment>
<evidence type="ECO:0000313" key="6">
    <source>
        <dbReference type="EMBL" id="KAF7344996.1"/>
    </source>
</evidence>
<dbReference type="AlphaFoldDB" id="A0A8H7CQZ2"/>
<feature type="region of interest" description="Disordered" evidence="4">
    <location>
        <begin position="1"/>
        <end position="43"/>
    </location>
</feature>
<dbReference type="SMART" id="SM00339">
    <property type="entry name" value="FH"/>
    <property type="match status" value="1"/>
</dbReference>
<feature type="compositionally biased region" description="Basic residues" evidence="4">
    <location>
        <begin position="204"/>
        <end position="213"/>
    </location>
</feature>
<proteinExistence type="predicted"/>
<feature type="DNA-binding region" description="Fork-head" evidence="3">
    <location>
        <begin position="117"/>
        <end position="210"/>
    </location>
</feature>
<feature type="region of interest" description="Disordered" evidence="4">
    <location>
        <begin position="58"/>
        <end position="85"/>
    </location>
</feature>
<evidence type="ECO:0000313" key="7">
    <source>
        <dbReference type="Proteomes" id="UP000620124"/>
    </source>
</evidence>
<dbReference type="Pfam" id="PF00250">
    <property type="entry name" value="Forkhead"/>
    <property type="match status" value="1"/>
</dbReference>
<feature type="compositionally biased region" description="Polar residues" evidence="4">
    <location>
        <begin position="228"/>
        <end position="238"/>
    </location>
</feature>
<dbReference type="PROSITE" id="PS00658">
    <property type="entry name" value="FORK_HEAD_2"/>
    <property type="match status" value="1"/>
</dbReference>
<dbReference type="GO" id="GO:0030154">
    <property type="term" value="P:cell differentiation"/>
    <property type="evidence" value="ECO:0007669"/>
    <property type="project" value="TreeGrafter"/>
</dbReference>
<dbReference type="InterPro" id="IPR030456">
    <property type="entry name" value="TF_fork_head_CS_2"/>
</dbReference>
<dbReference type="InterPro" id="IPR001766">
    <property type="entry name" value="Fork_head_dom"/>
</dbReference>
<dbReference type="SUPFAM" id="SSF46785">
    <property type="entry name" value="Winged helix' DNA-binding domain"/>
    <property type="match status" value="1"/>
</dbReference>
<dbReference type="CDD" id="cd00059">
    <property type="entry name" value="FH_FOX"/>
    <property type="match status" value="1"/>
</dbReference>
<comment type="caution">
    <text evidence="6">The sequence shown here is derived from an EMBL/GenBank/DDBJ whole genome shotgun (WGS) entry which is preliminary data.</text>
</comment>
<name>A0A8H7CQZ2_9AGAR</name>
<sequence>MHGDAGSSHAYRYPEPDRYRLPSSSSSPSPHPDAPHMRTATRSKLTGPYYLQNILNSDSEPEVEPSSSKSLGLPHSTSTQTPPEDSYTAAYLRRQLCLPPAIPVDLWAIADPPDGQKPFASLPTLIKLAIHGSAHRRLTLQGICDALISRFTWFHAHRQDDAWKNSVRHNLSLNKVFRKIPRDVTQMGKGCFWELDLSRGEGHKRPRKRRKYQKSAGSENDELESAESADNSPQTSDPSLRPFDEDRVRGADSLILLKPYSPPPEEGSRQSRC</sequence>
<dbReference type="GO" id="GO:0000981">
    <property type="term" value="F:DNA-binding transcription factor activity, RNA polymerase II-specific"/>
    <property type="evidence" value="ECO:0007669"/>
    <property type="project" value="TreeGrafter"/>
</dbReference>
<evidence type="ECO:0000256" key="4">
    <source>
        <dbReference type="SAM" id="MobiDB-lite"/>
    </source>
</evidence>
<accession>A0A8H7CQZ2</accession>